<dbReference type="PROSITE" id="PS50181">
    <property type="entry name" value="FBOX"/>
    <property type="match status" value="1"/>
</dbReference>
<dbReference type="Pfam" id="PF07734">
    <property type="entry name" value="FBA_1"/>
    <property type="match status" value="1"/>
</dbReference>
<dbReference type="InterPro" id="IPR001810">
    <property type="entry name" value="F-box_dom"/>
</dbReference>
<dbReference type="STRING" id="49451.A0A314KLV1"/>
<evidence type="ECO:0000313" key="3">
    <source>
        <dbReference type="Proteomes" id="UP000187609"/>
    </source>
</evidence>
<dbReference type="InterPro" id="IPR036047">
    <property type="entry name" value="F-box-like_dom_sf"/>
</dbReference>
<organism evidence="2 3">
    <name type="scientific">Nicotiana attenuata</name>
    <name type="common">Coyote tobacco</name>
    <dbReference type="NCBI Taxonomy" id="49451"/>
    <lineage>
        <taxon>Eukaryota</taxon>
        <taxon>Viridiplantae</taxon>
        <taxon>Streptophyta</taxon>
        <taxon>Embryophyta</taxon>
        <taxon>Tracheophyta</taxon>
        <taxon>Spermatophyta</taxon>
        <taxon>Magnoliopsida</taxon>
        <taxon>eudicotyledons</taxon>
        <taxon>Gunneridae</taxon>
        <taxon>Pentapetalae</taxon>
        <taxon>asterids</taxon>
        <taxon>lamiids</taxon>
        <taxon>Solanales</taxon>
        <taxon>Solanaceae</taxon>
        <taxon>Nicotianoideae</taxon>
        <taxon>Nicotianeae</taxon>
        <taxon>Nicotiana</taxon>
    </lineage>
</organism>
<dbReference type="InterPro" id="IPR006527">
    <property type="entry name" value="F-box-assoc_dom_typ1"/>
</dbReference>
<dbReference type="Gramene" id="OIT29699">
    <property type="protein sequence ID" value="OIT29699"/>
    <property type="gene ID" value="A4A49_39357"/>
</dbReference>
<dbReference type="PANTHER" id="PTHR31672">
    <property type="entry name" value="BNACNNG10540D PROTEIN"/>
    <property type="match status" value="1"/>
</dbReference>
<dbReference type="Proteomes" id="UP000187609">
    <property type="component" value="Unassembled WGS sequence"/>
</dbReference>
<gene>
    <name evidence="2" type="ORF">A4A49_39357</name>
</gene>
<name>A0A314KLV1_NICAT</name>
<feature type="domain" description="F-box" evidence="1">
    <location>
        <begin position="2"/>
        <end position="47"/>
    </location>
</feature>
<evidence type="ECO:0000313" key="2">
    <source>
        <dbReference type="EMBL" id="OIT29699.1"/>
    </source>
</evidence>
<sequence length="396" mass="45072">MTDSNSYFPPDLLVEILLKLPVKSLLRFRAVSKSWNSLISGPVFISTHLNQTPKTPTLLVRRYDTHNKEYYSLFQDCKSRPFCLDFSSQLNLPFNCQLGYFRIVGSCNGIMCLCDDFFADVGNVVIVLWNPSIQKFITLPLPLIRPKSPHMFVLGFGADNLSNNDDDYKLVRLVYHKNDDDVFSRYNVPPEVEIYSLNTGVWRRVIGVEIKHCVVEFMWSQAFVNGAVHWIAYDVGENGGVRSLIMSFSIADEVFGDIMLPDALAGQIATNLSIMVFEGSLAVVKYEREIDGGSCEVWVMKRYGVLESWTRFYSINLDDMERVVGFRNNGEVLFSTRSYDLVSYDPKSGHKKDLGIRGSSRSFYVQNYMESLVLLQGDNVVSDEFLEGMGSLWIED</sequence>
<dbReference type="PANTHER" id="PTHR31672:SF10">
    <property type="entry name" value="F-BOX DOMAIN-CONTAINING PROTEIN"/>
    <property type="match status" value="1"/>
</dbReference>
<protein>
    <submittedName>
        <fullName evidence="2">F-box protein</fullName>
    </submittedName>
</protein>
<dbReference type="EMBL" id="MJEQ01001718">
    <property type="protein sequence ID" value="OIT29699.1"/>
    <property type="molecule type" value="Genomic_DNA"/>
</dbReference>
<dbReference type="Gene3D" id="1.20.1280.50">
    <property type="match status" value="1"/>
</dbReference>
<dbReference type="SUPFAM" id="SSF81383">
    <property type="entry name" value="F-box domain"/>
    <property type="match status" value="1"/>
</dbReference>
<dbReference type="KEGG" id="nau:109211012"/>
<comment type="caution">
    <text evidence="2">The sequence shown here is derived from an EMBL/GenBank/DDBJ whole genome shotgun (WGS) entry which is preliminary data.</text>
</comment>
<reference evidence="2" key="1">
    <citation type="submission" date="2016-11" db="EMBL/GenBank/DDBJ databases">
        <title>The genome of Nicotiana attenuata.</title>
        <authorList>
            <person name="Xu S."/>
            <person name="Brockmoeller T."/>
            <person name="Gaquerel E."/>
            <person name="Navarro A."/>
            <person name="Kuhl H."/>
            <person name="Gase K."/>
            <person name="Ling Z."/>
            <person name="Zhou W."/>
            <person name="Kreitzer C."/>
            <person name="Stanke M."/>
            <person name="Tang H."/>
            <person name="Lyons E."/>
            <person name="Pandey P."/>
            <person name="Pandey S.P."/>
            <person name="Timmermann B."/>
            <person name="Baldwin I.T."/>
        </authorList>
    </citation>
    <scope>NUCLEOTIDE SEQUENCE [LARGE SCALE GENOMIC DNA]</scope>
    <source>
        <strain evidence="2">UT</strain>
    </source>
</reference>
<dbReference type="InterPro" id="IPR017451">
    <property type="entry name" value="F-box-assoc_interact_dom"/>
</dbReference>
<dbReference type="InterPro" id="IPR050796">
    <property type="entry name" value="SCF_F-box_component"/>
</dbReference>
<dbReference type="Pfam" id="PF00646">
    <property type="entry name" value="F-box"/>
    <property type="match status" value="1"/>
</dbReference>
<evidence type="ECO:0000259" key="1">
    <source>
        <dbReference type="PROSITE" id="PS50181"/>
    </source>
</evidence>
<accession>A0A314KLV1</accession>
<dbReference type="OrthoDB" id="5314306at2759"/>
<dbReference type="AlphaFoldDB" id="A0A314KLV1"/>
<dbReference type="SMART" id="SM00256">
    <property type="entry name" value="FBOX"/>
    <property type="match status" value="1"/>
</dbReference>
<proteinExistence type="predicted"/>
<dbReference type="NCBIfam" id="TIGR01640">
    <property type="entry name" value="F_box_assoc_1"/>
    <property type="match status" value="1"/>
</dbReference>
<dbReference type="CDD" id="cd22157">
    <property type="entry name" value="F-box_AtFBW1-like"/>
    <property type="match status" value="1"/>
</dbReference>
<keyword evidence="3" id="KW-1185">Reference proteome</keyword>